<feature type="region of interest" description="Disordered" evidence="8">
    <location>
        <begin position="354"/>
        <end position="445"/>
    </location>
</feature>
<evidence type="ECO:0000313" key="11">
    <source>
        <dbReference type="Proteomes" id="UP000629287"/>
    </source>
</evidence>
<evidence type="ECO:0000256" key="3">
    <source>
        <dbReference type="ARBA" id="ARBA00022679"/>
    </source>
</evidence>
<name>A0A8I0TSN4_9ACTN</name>
<dbReference type="PANTHER" id="PTHR43289:SF6">
    <property type="entry name" value="SERINE_THREONINE-PROTEIN KINASE NEKL-3"/>
    <property type="match status" value="1"/>
</dbReference>
<dbReference type="OrthoDB" id="4716121at2"/>
<dbReference type="PANTHER" id="PTHR43289">
    <property type="entry name" value="MITOGEN-ACTIVATED PROTEIN KINASE KINASE KINASE 20-RELATED"/>
    <property type="match status" value="1"/>
</dbReference>
<feature type="domain" description="Protein kinase" evidence="9">
    <location>
        <begin position="9"/>
        <end position="256"/>
    </location>
</feature>
<accession>A0A8I0TSN4</accession>
<evidence type="ECO:0000256" key="2">
    <source>
        <dbReference type="ARBA" id="ARBA00022527"/>
    </source>
</evidence>
<feature type="compositionally biased region" description="Low complexity" evidence="8">
    <location>
        <begin position="354"/>
        <end position="402"/>
    </location>
</feature>
<feature type="compositionally biased region" description="Low complexity" evidence="8">
    <location>
        <begin position="411"/>
        <end position="425"/>
    </location>
</feature>
<evidence type="ECO:0000256" key="8">
    <source>
        <dbReference type="SAM" id="MobiDB-lite"/>
    </source>
</evidence>
<dbReference type="Pfam" id="PF00069">
    <property type="entry name" value="Pkinase"/>
    <property type="match status" value="1"/>
</dbReference>
<dbReference type="InterPro" id="IPR011009">
    <property type="entry name" value="Kinase-like_dom_sf"/>
</dbReference>
<sequence length="552" mass="56141">MNTWAVPGYTESLELGSGASGRVVLAVHEETGVPVAVKYLSEPLRTRPGFVRDFRAEARLLGGLQSPHVTGLYEYVESPHGAAIVMELVDGVSLRALLSRQGPLDPEAALVILKGSLLGLADAHRIGVVHRDYKPENVLVVPDGESKLVDFGIAVDAGTSAGVAGTPSYMAPEQWTGAPASPAADVYAATATFFECLTGHKPYAGDNLAELALQHVDAPVPVDEVPEPVRDLVRRGLAKDPEERPAEVEAFVSDLEAAAGGAYGPDWEERGRGRLAALVALLPLLLPSARGGPRTSTDSARTVLSQGPGGGWARSWRPGRPGMLVSGAAALLGVLLTYGIQHAPGAAPQEAAQALATTSAAPGTTTGPTAATTPASASPAPTASESADASASPGLSPSAPSPTDTGEPSASAPSTGDPDTTPPGDSDTESPPAPTTSAPSAPAATAVKDVTVSAFRQTGPTTATSTITITTDGTGPVSVTVSWFKGDGSGQLGAPDGASQTFRRDGASQYTITVDHTFGRGGCYWAVQGTTSPASADGGASQQLLTRQCEIR</sequence>
<dbReference type="PROSITE" id="PS50011">
    <property type="entry name" value="PROTEIN_KINASE_DOM"/>
    <property type="match status" value="1"/>
</dbReference>
<dbReference type="InterPro" id="IPR017441">
    <property type="entry name" value="Protein_kinase_ATP_BS"/>
</dbReference>
<evidence type="ECO:0000256" key="4">
    <source>
        <dbReference type="ARBA" id="ARBA00022741"/>
    </source>
</evidence>
<keyword evidence="5 10" id="KW-0418">Kinase</keyword>
<keyword evidence="11" id="KW-1185">Reference proteome</keyword>
<dbReference type="AlphaFoldDB" id="A0A8I0TSN4"/>
<protein>
    <recommendedName>
        <fullName evidence="1">non-specific serine/threonine protein kinase</fullName>
        <ecNumber evidence="1">2.7.11.1</ecNumber>
    </recommendedName>
</protein>
<comment type="caution">
    <text evidence="10">The sequence shown here is derived from an EMBL/GenBank/DDBJ whole genome shotgun (WGS) entry which is preliminary data.</text>
</comment>
<feature type="compositionally biased region" description="Low complexity" evidence="8">
    <location>
        <begin position="435"/>
        <end position="445"/>
    </location>
</feature>
<dbReference type="PROSITE" id="PS00108">
    <property type="entry name" value="PROTEIN_KINASE_ST"/>
    <property type="match status" value="1"/>
</dbReference>
<dbReference type="Gene3D" id="1.10.510.10">
    <property type="entry name" value="Transferase(Phosphotransferase) domain 1"/>
    <property type="match status" value="1"/>
</dbReference>
<dbReference type="GO" id="GO:0005524">
    <property type="term" value="F:ATP binding"/>
    <property type="evidence" value="ECO:0007669"/>
    <property type="project" value="UniProtKB-UniRule"/>
</dbReference>
<dbReference type="InterPro" id="IPR000719">
    <property type="entry name" value="Prot_kinase_dom"/>
</dbReference>
<keyword evidence="2" id="KW-0723">Serine/threonine-protein kinase</keyword>
<evidence type="ECO:0000313" key="10">
    <source>
        <dbReference type="EMBL" id="MBE1598792.1"/>
    </source>
</evidence>
<feature type="compositionally biased region" description="Polar residues" evidence="8">
    <location>
        <begin position="295"/>
        <end position="305"/>
    </location>
</feature>
<dbReference type="GO" id="GO:0004674">
    <property type="term" value="F:protein serine/threonine kinase activity"/>
    <property type="evidence" value="ECO:0007669"/>
    <property type="project" value="UniProtKB-KW"/>
</dbReference>
<dbReference type="EC" id="2.7.11.1" evidence="1"/>
<feature type="region of interest" description="Disordered" evidence="8">
    <location>
        <begin position="289"/>
        <end position="317"/>
    </location>
</feature>
<gene>
    <name evidence="10" type="ORF">H4687_004921</name>
</gene>
<dbReference type="SUPFAM" id="SSF56112">
    <property type="entry name" value="Protein kinase-like (PK-like)"/>
    <property type="match status" value="1"/>
</dbReference>
<reference evidence="10 11" key="1">
    <citation type="submission" date="2020-10" db="EMBL/GenBank/DDBJ databases">
        <title>Sequencing the genomes of 1000 actinobacteria strains.</title>
        <authorList>
            <person name="Klenk H.-P."/>
        </authorList>
    </citation>
    <scope>NUCLEOTIDE SEQUENCE [LARGE SCALE GENOMIC DNA]</scope>
    <source>
        <strain evidence="10 11">DSM 41803</strain>
    </source>
</reference>
<dbReference type="CDD" id="cd14014">
    <property type="entry name" value="STKc_PknB_like"/>
    <property type="match status" value="1"/>
</dbReference>
<keyword evidence="6 7" id="KW-0067">ATP-binding</keyword>
<dbReference type="Proteomes" id="UP000629287">
    <property type="component" value="Unassembled WGS sequence"/>
</dbReference>
<keyword evidence="3 10" id="KW-0808">Transferase</keyword>
<organism evidence="10 11">
    <name type="scientific">Streptomyces stelliscabiei</name>
    <dbReference type="NCBI Taxonomy" id="146820"/>
    <lineage>
        <taxon>Bacteria</taxon>
        <taxon>Bacillati</taxon>
        <taxon>Actinomycetota</taxon>
        <taxon>Actinomycetes</taxon>
        <taxon>Kitasatosporales</taxon>
        <taxon>Streptomycetaceae</taxon>
        <taxon>Streptomyces</taxon>
    </lineage>
</organism>
<dbReference type="PROSITE" id="PS00107">
    <property type="entry name" value="PROTEIN_KINASE_ATP"/>
    <property type="match status" value="1"/>
</dbReference>
<evidence type="ECO:0000259" key="9">
    <source>
        <dbReference type="PROSITE" id="PS50011"/>
    </source>
</evidence>
<keyword evidence="4 7" id="KW-0547">Nucleotide-binding</keyword>
<dbReference type="GeneID" id="86829482"/>
<evidence type="ECO:0000256" key="7">
    <source>
        <dbReference type="PROSITE-ProRule" id="PRU10141"/>
    </source>
</evidence>
<evidence type="ECO:0000256" key="5">
    <source>
        <dbReference type="ARBA" id="ARBA00022777"/>
    </source>
</evidence>
<proteinExistence type="predicted"/>
<feature type="binding site" evidence="7">
    <location>
        <position position="38"/>
    </location>
    <ligand>
        <name>ATP</name>
        <dbReference type="ChEBI" id="CHEBI:30616"/>
    </ligand>
</feature>
<dbReference type="InterPro" id="IPR008271">
    <property type="entry name" value="Ser/Thr_kinase_AS"/>
</dbReference>
<dbReference type="EMBL" id="JADBGF010000001">
    <property type="protein sequence ID" value="MBE1598792.1"/>
    <property type="molecule type" value="Genomic_DNA"/>
</dbReference>
<dbReference type="RefSeq" id="WP_046915931.1">
    <property type="nucleotide sequence ID" value="NZ_JADBGF010000001.1"/>
</dbReference>
<evidence type="ECO:0000256" key="6">
    <source>
        <dbReference type="ARBA" id="ARBA00022840"/>
    </source>
</evidence>
<evidence type="ECO:0000256" key="1">
    <source>
        <dbReference type="ARBA" id="ARBA00012513"/>
    </source>
</evidence>